<keyword evidence="3 4" id="KW-0067">ATP-binding</keyword>
<dbReference type="PROSITE" id="PS51221">
    <property type="entry name" value="TTL"/>
    <property type="match status" value="1"/>
</dbReference>
<comment type="caution">
    <text evidence="6">The sequence shown here is derived from an EMBL/GenBank/DDBJ whole genome shotgun (WGS) entry which is preliminary data.</text>
</comment>
<dbReference type="Gene3D" id="3.30.470.20">
    <property type="entry name" value="ATP-grasp fold, B domain"/>
    <property type="match status" value="1"/>
</dbReference>
<evidence type="ECO:0000313" key="7">
    <source>
        <dbReference type="Proteomes" id="UP000179807"/>
    </source>
</evidence>
<gene>
    <name evidence="6" type="ORF">TRFO_09171</name>
</gene>
<dbReference type="GO" id="GO:0070740">
    <property type="term" value="F:tubulin-glutamic acid ligase activity"/>
    <property type="evidence" value="ECO:0007669"/>
    <property type="project" value="TreeGrafter"/>
</dbReference>
<feature type="domain" description="ATP-grasp" evidence="5">
    <location>
        <begin position="303"/>
        <end position="350"/>
    </location>
</feature>
<dbReference type="PROSITE" id="PS50975">
    <property type="entry name" value="ATP_GRASP"/>
    <property type="match status" value="1"/>
</dbReference>
<dbReference type="PANTHER" id="PTHR12241">
    <property type="entry name" value="TUBULIN POLYGLUTAMYLASE"/>
    <property type="match status" value="1"/>
</dbReference>
<protein>
    <submittedName>
        <fullName evidence="6">Tubulin-tyrosine ligase family protein</fullName>
    </submittedName>
</protein>
<evidence type="ECO:0000256" key="1">
    <source>
        <dbReference type="ARBA" id="ARBA00022598"/>
    </source>
</evidence>
<dbReference type="InterPro" id="IPR004344">
    <property type="entry name" value="TTL/TTLL_fam"/>
</dbReference>
<proteinExistence type="predicted"/>
<evidence type="ECO:0000256" key="2">
    <source>
        <dbReference type="ARBA" id="ARBA00022741"/>
    </source>
</evidence>
<dbReference type="InterPro" id="IPR011761">
    <property type="entry name" value="ATP-grasp"/>
</dbReference>
<organism evidence="6 7">
    <name type="scientific">Tritrichomonas foetus</name>
    <dbReference type="NCBI Taxonomy" id="1144522"/>
    <lineage>
        <taxon>Eukaryota</taxon>
        <taxon>Metamonada</taxon>
        <taxon>Parabasalia</taxon>
        <taxon>Tritrichomonadida</taxon>
        <taxon>Tritrichomonadidae</taxon>
        <taxon>Tritrichomonas</taxon>
    </lineage>
</organism>
<dbReference type="GO" id="GO:0000226">
    <property type="term" value="P:microtubule cytoskeleton organization"/>
    <property type="evidence" value="ECO:0007669"/>
    <property type="project" value="TreeGrafter"/>
</dbReference>
<accession>A0A1J4JL55</accession>
<dbReference type="Proteomes" id="UP000179807">
    <property type="component" value="Unassembled WGS sequence"/>
</dbReference>
<keyword evidence="2 4" id="KW-0547">Nucleotide-binding</keyword>
<evidence type="ECO:0000259" key="5">
    <source>
        <dbReference type="PROSITE" id="PS50975"/>
    </source>
</evidence>
<dbReference type="EMBL" id="MLAK01001082">
    <property type="protein sequence ID" value="OHS97996.1"/>
    <property type="molecule type" value="Genomic_DNA"/>
</dbReference>
<dbReference type="PANTHER" id="PTHR12241:SF154">
    <property type="entry name" value="TUBULIN POLYGLUTAMYLASE TTLL11"/>
    <property type="match status" value="1"/>
</dbReference>
<dbReference type="GO" id="GO:0046872">
    <property type="term" value="F:metal ion binding"/>
    <property type="evidence" value="ECO:0007669"/>
    <property type="project" value="InterPro"/>
</dbReference>
<reference evidence="6" key="1">
    <citation type="submission" date="2016-10" db="EMBL/GenBank/DDBJ databases">
        <authorList>
            <person name="Benchimol M."/>
            <person name="Almeida L.G."/>
            <person name="Vasconcelos A.T."/>
            <person name="Perreira-Neves A."/>
            <person name="Rosa I.A."/>
            <person name="Tasca T."/>
            <person name="Bogo M.R."/>
            <person name="de Souza W."/>
        </authorList>
    </citation>
    <scope>NUCLEOTIDE SEQUENCE [LARGE SCALE GENOMIC DNA]</scope>
    <source>
        <strain evidence="6">K</strain>
    </source>
</reference>
<dbReference type="VEuPathDB" id="TrichDB:TRFO_09171"/>
<dbReference type="AlphaFoldDB" id="A0A1J4JL55"/>
<keyword evidence="1 6" id="KW-0436">Ligase</keyword>
<dbReference type="GeneID" id="94829416"/>
<evidence type="ECO:0000256" key="4">
    <source>
        <dbReference type="PROSITE-ProRule" id="PRU00409"/>
    </source>
</evidence>
<dbReference type="GO" id="GO:0036064">
    <property type="term" value="C:ciliary basal body"/>
    <property type="evidence" value="ECO:0007669"/>
    <property type="project" value="TreeGrafter"/>
</dbReference>
<dbReference type="OrthoDB" id="202825at2759"/>
<name>A0A1J4JL55_9EUKA</name>
<keyword evidence="7" id="KW-1185">Reference proteome</keyword>
<dbReference type="GO" id="GO:0015631">
    <property type="term" value="F:tubulin binding"/>
    <property type="evidence" value="ECO:0007669"/>
    <property type="project" value="TreeGrafter"/>
</dbReference>
<dbReference type="Pfam" id="PF03133">
    <property type="entry name" value="TTL"/>
    <property type="match status" value="1"/>
</dbReference>
<dbReference type="SUPFAM" id="SSF56059">
    <property type="entry name" value="Glutathione synthetase ATP-binding domain-like"/>
    <property type="match status" value="1"/>
</dbReference>
<dbReference type="RefSeq" id="XP_068351133.1">
    <property type="nucleotide sequence ID" value="XM_068494712.1"/>
</dbReference>
<evidence type="ECO:0000313" key="6">
    <source>
        <dbReference type="EMBL" id="OHS97996.1"/>
    </source>
</evidence>
<dbReference type="GO" id="GO:0005524">
    <property type="term" value="F:ATP binding"/>
    <property type="evidence" value="ECO:0007669"/>
    <property type="project" value="UniProtKB-UniRule"/>
</dbReference>
<sequence length="449" mass="52774">MRSTGENIKFNSVREALEELGIKHTENDDSAVLVWYDSKNTNKAETFTQLKNWQVVNRIPSISVICRKAPLARLMNKLVELYPELYDFWPKTFILPFSKEEFVDYYCEHNVKELNHNNKNISTQKNRKCNPKSFLIKPDNGSLGKGIKIIPQGFSRDYIENELNHKFLSVAQEMIHPTNAIQNTKFDLRVYCLVTNINPPEIYVFRDGVARFCSETMSTNDPVFSHITNVTLNMERTKKVKKLSRLISDVFNILKKKHKVDIDHLWNEIDKICALTVMSSIKYLVKSEYDHCPKIGYQRCFQILGFDIILDENFKPYLLEVNYRPLLDFHSKYEQKMKVKMIKEALTLALPAEIVQKLIDKKIGTLNEENWDKFISEEKNHHKIAYISFYYHLSRREKSSWNRVWPSDDPDKSSWNTLLNGIMNLPFNRLPGFLYMPNDFKKCEEDNTA</sequence>
<evidence type="ECO:0000256" key="3">
    <source>
        <dbReference type="ARBA" id="ARBA00022840"/>
    </source>
</evidence>